<evidence type="ECO:0000313" key="2">
    <source>
        <dbReference type="EMBL" id="CBX98594.1"/>
    </source>
</evidence>
<keyword evidence="3" id="KW-1185">Reference proteome</keyword>
<name>E5A4P6_LEPMJ</name>
<dbReference type="InParanoid" id="E5A4P6"/>
<organism evidence="3">
    <name type="scientific">Leptosphaeria maculans (strain JN3 / isolate v23.1.3 / race Av1-4-5-6-7-8)</name>
    <name type="common">Blackleg fungus</name>
    <name type="synonym">Phoma lingam</name>
    <dbReference type="NCBI Taxonomy" id="985895"/>
    <lineage>
        <taxon>Eukaryota</taxon>
        <taxon>Fungi</taxon>
        <taxon>Dikarya</taxon>
        <taxon>Ascomycota</taxon>
        <taxon>Pezizomycotina</taxon>
        <taxon>Dothideomycetes</taxon>
        <taxon>Pleosporomycetidae</taxon>
        <taxon>Pleosporales</taxon>
        <taxon>Pleosporineae</taxon>
        <taxon>Leptosphaeriaceae</taxon>
        <taxon>Plenodomus</taxon>
        <taxon>Plenodomus lingam/Leptosphaeria maculans species complex</taxon>
    </lineage>
</organism>
<dbReference type="GeneID" id="13282080"/>
<sequence>MAPRHPSTMSLSNQPKSLGGIRLAPSRQPSKTPALLNQAAVPIRALGIHRRPKRRVQSALPCNMMNDNPSSALPHTHTRRINAALPLLIP</sequence>
<protein>
    <submittedName>
        <fullName evidence="2">Predicted protein</fullName>
    </submittedName>
</protein>
<accession>E5A4P6</accession>
<dbReference type="HOGENOM" id="CLU_2441264_0_0_1"/>
<dbReference type="VEuPathDB" id="FungiDB:LEMA_uP078330.1"/>
<feature type="region of interest" description="Disordered" evidence="1">
    <location>
        <begin position="1"/>
        <end position="32"/>
    </location>
</feature>
<dbReference type="AlphaFoldDB" id="E5A4P6"/>
<dbReference type="EMBL" id="FP929134">
    <property type="protein sequence ID" value="CBX98594.1"/>
    <property type="molecule type" value="Genomic_DNA"/>
</dbReference>
<gene>
    <name evidence="2" type="ORF">LEMA_uP078330.1</name>
</gene>
<reference evidence="3" key="1">
    <citation type="journal article" date="2011" name="Nat. Commun.">
        <title>Effector diversification within compartments of the Leptosphaeria maculans genome affected by Repeat-Induced Point mutations.</title>
        <authorList>
            <person name="Rouxel T."/>
            <person name="Grandaubert J."/>
            <person name="Hane J.K."/>
            <person name="Hoede C."/>
            <person name="van de Wouw A.P."/>
            <person name="Couloux A."/>
            <person name="Dominguez V."/>
            <person name="Anthouard V."/>
            <person name="Bally P."/>
            <person name="Bourras S."/>
            <person name="Cozijnsen A.J."/>
            <person name="Ciuffetti L.M."/>
            <person name="Degrave A."/>
            <person name="Dilmaghani A."/>
            <person name="Duret L."/>
            <person name="Fudal I."/>
            <person name="Goodwin S.B."/>
            <person name="Gout L."/>
            <person name="Glaser N."/>
            <person name="Linglin J."/>
            <person name="Kema G.H.J."/>
            <person name="Lapalu N."/>
            <person name="Lawrence C.B."/>
            <person name="May K."/>
            <person name="Meyer M."/>
            <person name="Ollivier B."/>
            <person name="Poulain J."/>
            <person name="Schoch C.L."/>
            <person name="Simon A."/>
            <person name="Spatafora J.W."/>
            <person name="Stachowiak A."/>
            <person name="Turgeon B.G."/>
            <person name="Tyler B.M."/>
            <person name="Vincent D."/>
            <person name="Weissenbach J."/>
            <person name="Amselem J."/>
            <person name="Quesneville H."/>
            <person name="Oliver R.P."/>
            <person name="Wincker P."/>
            <person name="Balesdent M.-H."/>
            <person name="Howlett B.J."/>
        </authorList>
    </citation>
    <scope>NUCLEOTIDE SEQUENCE [LARGE SCALE GENOMIC DNA]</scope>
    <source>
        <strain evidence="3">JN3 / isolate v23.1.3 / race Av1-4-5-6-7-8</strain>
    </source>
</reference>
<dbReference type="Proteomes" id="UP000002668">
    <property type="component" value="Genome"/>
</dbReference>
<feature type="compositionally biased region" description="Polar residues" evidence="1">
    <location>
        <begin position="7"/>
        <end position="16"/>
    </location>
</feature>
<proteinExistence type="predicted"/>
<evidence type="ECO:0000313" key="3">
    <source>
        <dbReference type="Proteomes" id="UP000002668"/>
    </source>
</evidence>
<evidence type="ECO:0000256" key="1">
    <source>
        <dbReference type="SAM" id="MobiDB-lite"/>
    </source>
</evidence>